<gene>
    <name evidence="2" type="ORF">CfP315_0448</name>
</gene>
<accession>A0AA48KVG7</accession>
<evidence type="ECO:0000256" key="1">
    <source>
        <dbReference type="SAM" id="Phobius"/>
    </source>
</evidence>
<dbReference type="InterPro" id="IPR014197">
    <property type="entry name" value="Sporulation_prot_YunB"/>
</dbReference>
<dbReference type="EMBL" id="AP027924">
    <property type="protein sequence ID" value="BED91901.1"/>
    <property type="molecule type" value="Genomic_DNA"/>
</dbReference>
<proteinExistence type="predicted"/>
<protein>
    <submittedName>
        <fullName evidence="2">Sporulation protein YunB</fullName>
    </submittedName>
</protein>
<name>A0AA48KVG7_9FIRM</name>
<keyword evidence="1" id="KW-0812">Transmembrane</keyword>
<dbReference type="KEGG" id="ips:CfP315_0448"/>
<keyword evidence="1" id="KW-1133">Transmembrane helix</keyword>
<sequence>MRRNYKRRADCKLNFRTKLIIFLIVLIGVLFILDLKIRPVIKDATADRARAVAIYAINNAVNKELCKSDIKYNDIIHIERTENNTITGIVTDIQKINSLKANISTEILKEISILGMRKTEIPLGALLGIEFFSGSGPIIPIKIFILGNVTTDFESEFTEAGINQTKHRIYVNVKVNINAITPGYPTAVSVKTNITIAETIIVGSVPNVYATSSDSSEKARELKGLEGLQK</sequence>
<dbReference type="Pfam" id="PF09560">
    <property type="entry name" value="Spore_YunB"/>
    <property type="match status" value="1"/>
</dbReference>
<evidence type="ECO:0000313" key="2">
    <source>
        <dbReference type="EMBL" id="BED91901.1"/>
    </source>
</evidence>
<keyword evidence="1" id="KW-0472">Membrane</keyword>
<organism evidence="2">
    <name type="scientific">Candidatus Improbicoccus pseudotrichonymphae</name>
    <dbReference type="NCBI Taxonomy" id="3033792"/>
    <lineage>
        <taxon>Bacteria</taxon>
        <taxon>Bacillati</taxon>
        <taxon>Bacillota</taxon>
        <taxon>Clostridia</taxon>
        <taxon>Candidatus Improbicoccus</taxon>
    </lineage>
</organism>
<dbReference type="PIRSF" id="PIRSF021383">
    <property type="entry name" value="YunB"/>
    <property type="match status" value="1"/>
</dbReference>
<dbReference type="Proteomes" id="UP001337580">
    <property type="component" value="Chromosome"/>
</dbReference>
<dbReference type="NCBIfam" id="TIGR02832">
    <property type="entry name" value="spo_yunB"/>
    <property type="match status" value="1"/>
</dbReference>
<dbReference type="AlphaFoldDB" id="A0AA48KVG7"/>
<reference evidence="2" key="1">
    <citation type="journal article" date="2023" name="ISME J.">
        <title>Emergence of putative energy parasites within Clostridia revealed by genome analysis of a novel endosymbiotic clade.</title>
        <authorList>
            <person name="Takahashi K."/>
            <person name="Kuwahara H."/>
            <person name="Horikawa Y."/>
            <person name="Izawa K."/>
            <person name="Kato D."/>
            <person name="Inagaki T."/>
            <person name="Yuki M."/>
            <person name="Ohkuma M."/>
            <person name="Hongoh Y."/>
        </authorList>
    </citation>
    <scope>NUCLEOTIDE SEQUENCE</scope>
    <source>
        <strain evidence="2">CfP3-15</strain>
    </source>
</reference>
<feature type="transmembrane region" description="Helical" evidence="1">
    <location>
        <begin position="20"/>
        <end position="37"/>
    </location>
</feature>